<dbReference type="AlphaFoldDB" id="A0AAV4T4A6"/>
<evidence type="ECO:0000313" key="2">
    <source>
        <dbReference type="Proteomes" id="UP001054945"/>
    </source>
</evidence>
<proteinExistence type="predicted"/>
<comment type="caution">
    <text evidence="1">The sequence shown here is derived from an EMBL/GenBank/DDBJ whole genome shotgun (WGS) entry which is preliminary data.</text>
</comment>
<keyword evidence="2" id="KW-1185">Reference proteome</keyword>
<accession>A0AAV4T4A6</accession>
<sequence>MVTFREGDLSSLRLIMGIWRMLFSRLEMCCYLRVWRTQNRVTFVDSKGRNYYRHIPCRPQIAFAAVKQASVRHVFKTQSADYLTQQRMLAELCLAN</sequence>
<reference evidence="1 2" key="1">
    <citation type="submission" date="2021-06" db="EMBL/GenBank/DDBJ databases">
        <title>Caerostris extrusa draft genome.</title>
        <authorList>
            <person name="Kono N."/>
            <person name="Arakawa K."/>
        </authorList>
    </citation>
    <scope>NUCLEOTIDE SEQUENCE [LARGE SCALE GENOMIC DNA]</scope>
</reference>
<name>A0AAV4T4A6_CAEEX</name>
<gene>
    <name evidence="1" type="ORF">CEXT_351621</name>
</gene>
<evidence type="ECO:0000313" key="1">
    <source>
        <dbReference type="EMBL" id="GIY40945.1"/>
    </source>
</evidence>
<dbReference type="Proteomes" id="UP001054945">
    <property type="component" value="Unassembled WGS sequence"/>
</dbReference>
<protein>
    <submittedName>
        <fullName evidence="1">Uncharacterized protein</fullName>
    </submittedName>
</protein>
<organism evidence="1 2">
    <name type="scientific">Caerostris extrusa</name>
    <name type="common">Bark spider</name>
    <name type="synonym">Caerostris bankana</name>
    <dbReference type="NCBI Taxonomy" id="172846"/>
    <lineage>
        <taxon>Eukaryota</taxon>
        <taxon>Metazoa</taxon>
        <taxon>Ecdysozoa</taxon>
        <taxon>Arthropoda</taxon>
        <taxon>Chelicerata</taxon>
        <taxon>Arachnida</taxon>
        <taxon>Araneae</taxon>
        <taxon>Araneomorphae</taxon>
        <taxon>Entelegynae</taxon>
        <taxon>Araneoidea</taxon>
        <taxon>Araneidae</taxon>
        <taxon>Caerostris</taxon>
    </lineage>
</organism>
<dbReference type="EMBL" id="BPLR01010679">
    <property type="protein sequence ID" value="GIY40945.1"/>
    <property type="molecule type" value="Genomic_DNA"/>
</dbReference>